<dbReference type="Proteomes" id="UP001177003">
    <property type="component" value="Chromosome 2"/>
</dbReference>
<protein>
    <submittedName>
        <fullName evidence="2">Uncharacterized protein</fullName>
    </submittedName>
</protein>
<proteinExistence type="predicted"/>
<accession>A0AA35Y9Z5</accession>
<dbReference type="AlphaFoldDB" id="A0AA35Y9Z5"/>
<reference evidence="2" key="1">
    <citation type="submission" date="2023-04" db="EMBL/GenBank/DDBJ databases">
        <authorList>
            <person name="Vijverberg K."/>
            <person name="Xiong W."/>
            <person name="Schranz E."/>
        </authorList>
    </citation>
    <scope>NUCLEOTIDE SEQUENCE</scope>
</reference>
<feature type="compositionally biased region" description="Acidic residues" evidence="1">
    <location>
        <begin position="32"/>
        <end position="44"/>
    </location>
</feature>
<evidence type="ECO:0000313" key="2">
    <source>
        <dbReference type="EMBL" id="CAI9270600.1"/>
    </source>
</evidence>
<sequence>MADGVCFTVGVVEYTDDCSPFNRVPFNKVVEESEDEAETEDEDNKDGISDTYIQDDVNKPEEGEIRMETTIKKQGTNDAESSSLATNIVSSKQKLKRRRSRKKIMKDKIIGATPIPMQSIRRIQMVNRRKRQSQYVTLKTMGRPLQLNLIIQHWESQL</sequence>
<evidence type="ECO:0000256" key="1">
    <source>
        <dbReference type="SAM" id="MobiDB-lite"/>
    </source>
</evidence>
<organism evidence="2 3">
    <name type="scientific">Lactuca saligna</name>
    <name type="common">Willowleaf lettuce</name>
    <dbReference type="NCBI Taxonomy" id="75948"/>
    <lineage>
        <taxon>Eukaryota</taxon>
        <taxon>Viridiplantae</taxon>
        <taxon>Streptophyta</taxon>
        <taxon>Embryophyta</taxon>
        <taxon>Tracheophyta</taxon>
        <taxon>Spermatophyta</taxon>
        <taxon>Magnoliopsida</taxon>
        <taxon>eudicotyledons</taxon>
        <taxon>Gunneridae</taxon>
        <taxon>Pentapetalae</taxon>
        <taxon>asterids</taxon>
        <taxon>campanulids</taxon>
        <taxon>Asterales</taxon>
        <taxon>Asteraceae</taxon>
        <taxon>Cichorioideae</taxon>
        <taxon>Cichorieae</taxon>
        <taxon>Lactucinae</taxon>
        <taxon>Lactuca</taxon>
    </lineage>
</organism>
<name>A0AA35Y9Z5_LACSI</name>
<evidence type="ECO:0000313" key="3">
    <source>
        <dbReference type="Proteomes" id="UP001177003"/>
    </source>
</evidence>
<dbReference type="EMBL" id="OX465078">
    <property type="protein sequence ID" value="CAI9270600.1"/>
    <property type="molecule type" value="Genomic_DNA"/>
</dbReference>
<keyword evidence="3" id="KW-1185">Reference proteome</keyword>
<gene>
    <name evidence="2" type="ORF">LSALG_LOCUS10903</name>
</gene>
<feature type="region of interest" description="Disordered" evidence="1">
    <location>
        <begin position="31"/>
        <end position="54"/>
    </location>
</feature>